<protein>
    <recommendedName>
        <fullName evidence="3">DUF3783 domain-containing protein</fullName>
    </recommendedName>
</protein>
<keyword evidence="2" id="KW-1185">Reference proteome</keyword>
<evidence type="ECO:0000313" key="1">
    <source>
        <dbReference type="EMBL" id="VBB09739.1"/>
    </source>
</evidence>
<dbReference type="AlphaFoldDB" id="A0A498REJ1"/>
<gene>
    <name evidence="1" type="ORF">LUCI_5037</name>
</gene>
<organism evidence="1 2">
    <name type="scientific">Lucifera butyrica</name>
    <dbReference type="NCBI Taxonomy" id="1351585"/>
    <lineage>
        <taxon>Bacteria</taxon>
        <taxon>Bacillati</taxon>
        <taxon>Bacillota</taxon>
        <taxon>Negativicutes</taxon>
        <taxon>Veillonellales</taxon>
        <taxon>Veillonellaceae</taxon>
        <taxon>Lucifera</taxon>
    </lineage>
</organism>
<dbReference type="OrthoDB" id="1049518at2"/>
<sequence>MKKPEELVLLYHFTEVEKEEKIKAVLQRMKIKCKNISGEMISQKVGYLAGLPGFAATVSPEPVEPFDQEVLLMQGISKKRMDEMLLKFEENGIEKIRCKAVVTPYNVFWTFSRLCSTIQKEHSLLN</sequence>
<name>A0A498REJ1_9FIRM</name>
<dbReference type="Pfam" id="PF12646">
    <property type="entry name" value="DUF3783"/>
    <property type="match status" value="1"/>
</dbReference>
<accession>A0A498REJ1</accession>
<reference evidence="1 2" key="1">
    <citation type="submission" date="2018-06" db="EMBL/GenBank/DDBJ databases">
        <authorList>
            <person name="Strepis N."/>
        </authorList>
    </citation>
    <scope>NUCLEOTIDE SEQUENCE [LARGE SCALE GENOMIC DNA]</scope>
    <source>
        <strain evidence="1">LUCI</strain>
    </source>
</reference>
<dbReference type="InterPro" id="IPR016621">
    <property type="entry name" value="UCP014543"/>
</dbReference>
<dbReference type="RefSeq" id="WP_122630557.1">
    <property type="nucleotide sequence ID" value="NZ_UPPP01000133.1"/>
</dbReference>
<evidence type="ECO:0008006" key="3">
    <source>
        <dbReference type="Google" id="ProtNLM"/>
    </source>
</evidence>
<dbReference type="Proteomes" id="UP000277811">
    <property type="component" value="Unassembled WGS sequence"/>
</dbReference>
<proteinExistence type="predicted"/>
<evidence type="ECO:0000313" key="2">
    <source>
        <dbReference type="Proteomes" id="UP000277811"/>
    </source>
</evidence>
<dbReference type="EMBL" id="UPPP01000133">
    <property type="protein sequence ID" value="VBB09739.1"/>
    <property type="molecule type" value="Genomic_DNA"/>
</dbReference>